<dbReference type="Proteomes" id="UP001343492">
    <property type="component" value="Unassembled WGS sequence"/>
</dbReference>
<feature type="compositionally biased region" description="Low complexity" evidence="1">
    <location>
        <begin position="35"/>
        <end position="48"/>
    </location>
</feature>
<evidence type="ECO:0000313" key="3">
    <source>
        <dbReference type="EMBL" id="MEE1877107.1"/>
    </source>
</evidence>
<evidence type="ECO:0000313" key="4">
    <source>
        <dbReference type="Proteomes" id="UP001343492"/>
    </source>
</evidence>
<accession>A0ABU7GDD2</accession>
<dbReference type="EMBL" id="JAZDQV010000004">
    <property type="protein sequence ID" value="MEE1877107.1"/>
    <property type="molecule type" value="Genomic_DNA"/>
</dbReference>
<reference evidence="3 4" key="1">
    <citation type="submission" date="2024-01" db="EMBL/GenBank/DDBJ databases">
        <title>The genome sequence of Erythrobacteraceae sp. strain 1XM1-14.</title>
        <authorList>
            <person name="Liu Y."/>
        </authorList>
    </citation>
    <scope>NUCLEOTIDE SEQUENCE [LARGE SCALE GENOMIC DNA]</scope>
    <source>
        <strain evidence="3 4">1XM1-14</strain>
    </source>
</reference>
<organism evidence="3 4">
    <name type="scientific">Altererythrobacter litoralis</name>
    <dbReference type="NCBI Taxonomy" id="3113904"/>
    <lineage>
        <taxon>Bacteria</taxon>
        <taxon>Pseudomonadati</taxon>
        <taxon>Pseudomonadota</taxon>
        <taxon>Alphaproteobacteria</taxon>
        <taxon>Sphingomonadales</taxon>
        <taxon>Erythrobacteraceae</taxon>
        <taxon>Altererythrobacter</taxon>
    </lineage>
</organism>
<proteinExistence type="predicted"/>
<dbReference type="PROSITE" id="PS51257">
    <property type="entry name" value="PROKAR_LIPOPROTEIN"/>
    <property type="match status" value="1"/>
</dbReference>
<evidence type="ECO:0008006" key="5">
    <source>
        <dbReference type="Google" id="ProtNLM"/>
    </source>
</evidence>
<sequence length="194" mass="20031">MAFAKVRLMRQFLMLLPVLALAGCKPPPTDADIAASEAAAPVSPSEPIDSPDTEGAIWADSQEAGRILYGIPGEPPLMALACGEANGQPSIRLTRYALADRGAQAFAALIGNGHISRIPVDATEVEGASIWQGDIPASDPKLEVLTGSREVGVTIPGAGRLVLNRSSRPGELIEACRAAAEPDAEASEDAAPAQ</sequence>
<keyword evidence="4" id="KW-1185">Reference proteome</keyword>
<feature type="chain" id="PRO_5045058102" description="DUF3558 domain-containing protein" evidence="2">
    <location>
        <begin position="23"/>
        <end position="194"/>
    </location>
</feature>
<feature type="region of interest" description="Disordered" evidence="1">
    <location>
        <begin position="35"/>
        <end position="55"/>
    </location>
</feature>
<evidence type="ECO:0000256" key="2">
    <source>
        <dbReference type="SAM" id="SignalP"/>
    </source>
</evidence>
<gene>
    <name evidence="3" type="ORF">VRS74_05340</name>
</gene>
<dbReference type="RefSeq" id="WP_354144216.1">
    <property type="nucleotide sequence ID" value="NZ_JAZDQV010000004.1"/>
</dbReference>
<feature type="signal peptide" evidence="2">
    <location>
        <begin position="1"/>
        <end position="22"/>
    </location>
</feature>
<comment type="caution">
    <text evidence="3">The sequence shown here is derived from an EMBL/GenBank/DDBJ whole genome shotgun (WGS) entry which is preliminary data.</text>
</comment>
<protein>
    <recommendedName>
        <fullName evidence="5">DUF3558 domain-containing protein</fullName>
    </recommendedName>
</protein>
<keyword evidence="2" id="KW-0732">Signal</keyword>
<name>A0ABU7GDD2_9SPHN</name>
<evidence type="ECO:0000256" key="1">
    <source>
        <dbReference type="SAM" id="MobiDB-lite"/>
    </source>
</evidence>